<evidence type="ECO:0000259" key="1">
    <source>
        <dbReference type="Pfam" id="PF21986"/>
    </source>
</evidence>
<dbReference type="EMBL" id="RCZP01000060">
    <property type="protein sequence ID" value="TPG42333.1"/>
    <property type="molecule type" value="Genomic_DNA"/>
</dbReference>
<accession>A0A502EX78</accession>
<proteinExistence type="predicted"/>
<dbReference type="Gene3D" id="3.10.490.10">
    <property type="entry name" value="Gamma-glutamyl cyclotransferase-like"/>
    <property type="match status" value="1"/>
</dbReference>
<dbReference type="Proteomes" id="UP000317078">
    <property type="component" value="Unassembled WGS sequence"/>
</dbReference>
<protein>
    <recommendedName>
        <fullName evidence="1">Allophanate hydrolase C-terminal domain-containing protein</fullName>
    </recommendedName>
</protein>
<evidence type="ECO:0000313" key="2">
    <source>
        <dbReference type="EMBL" id="TPG42333.1"/>
    </source>
</evidence>
<organism evidence="2 3">
    <name type="scientific">Muricoccus nepalensis</name>
    <dbReference type="NCBI Taxonomy" id="1854500"/>
    <lineage>
        <taxon>Bacteria</taxon>
        <taxon>Pseudomonadati</taxon>
        <taxon>Pseudomonadota</taxon>
        <taxon>Alphaproteobacteria</taxon>
        <taxon>Acetobacterales</taxon>
        <taxon>Roseomonadaceae</taxon>
        <taxon>Muricoccus</taxon>
    </lineage>
</organism>
<gene>
    <name evidence="2" type="ORF">EAH89_28115</name>
</gene>
<dbReference type="InterPro" id="IPR053844">
    <property type="entry name" value="AH_C"/>
</dbReference>
<sequence length="135" mass="14310">MTNEADCLLAVGNHLAGLSRHHELVEEGARLLRPVRTAASYRLLARGAGPRPNPGLIEAAPGEGARIEGELYALPAGAVERLARLVRAPVRLGRVRLEDGTEVHGYLCDPSEAGTARDISDLGGWRAFLAGLKGD</sequence>
<dbReference type="AlphaFoldDB" id="A0A502EX78"/>
<keyword evidence="3" id="KW-1185">Reference proteome</keyword>
<dbReference type="Pfam" id="PF21986">
    <property type="entry name" value="AH_C"/>
    <property type="match status" value="1"/>
</dbReference>
<reference evidence="2 3" key="1">
    <citation type="journal article" date="2019" name="Environ. Microbiol.">
        <title>Species interactions and distinct microbial communities in high Arctic permafrost affected cryosols are associated with the CH4 and CO2 gas fluxes.</title>
        <authorList>
            <person name="Altshuler I."/>
            <person name="Hamel J."/>
            <person name="Turney S."/>
            <person name="Magnuson E."/>
            <person name="Levesque R."/>
            <person name="Greer C."/>
            <person name="Whyte L.G."/>
        </authorList>
    </citation>
    <scope>NUCLEOTIDE SEQUENCE [LARGE SCALE GENOMIC DNA]</scope>
    <source>
        <strain evidence="2 3">S9.3B</strain>
    </source>
</reference>
<comment type="caution">
    <text evidence="2">The sequence shown here is derived from an EMBL/GenBank/DDBJ whole genome shotgun (WGS) entry which is preliminary data.</text>
</comment>
<feature type="domain" description="Allophanate hydrolase C-terminal" evidence="1">
    <location>
        <begin position="8"/>
        <end position="130"/>
    </location>
</feature>
<name>A0A502EX78_9PROT</name>
<dbReference type="RefSeq" id="WP_140887047.1">
    <property type="nucleotide sequence ID" value="NZ_RCZP01000060.1"/>
</dbReference>
<evidence type="ECO:0000313" key="3">
    <source>
        <dbReference type="Proteomes" id="UP000317078"/>
    </source>
</evidence>
<dbReference type="OrthoDB" id="9811471at2"/>